<evidence type="ECO:0000256" key="1">
    <source>
        <dbReference type="ARBA" id="ARBA00004141"/>
    </source>
</evidence>
<keyword evidence="2 7" id="KW-0812">Transmembrane</keyword>
<feature type="coiled-coil region" evidence="5">
    <location>
        <begin position="424"/>
        <end position="454"/>
    </location>
</feature>
<gene>
    <name evidence="8" type="ORF">BGW36DRAFT_404330</name>
</gene>
<dbReference type="AlphaFoldDB" id="A0AAD4KYY2"/>
<dbReference type="Proteomes" id="UP001201262">
    <property type="component" value="Unassembled WGS sequence"/>
</dbReference>
<reference evidence="8" key="1">
    <citation type="submission" date="2021-12" db="EMBL/GenBank/DDBJ databases">
        <title>Convergent genome expansion in fungi linked to evolution of root-endophyte symbiosis.</title>
        <authorList>
            <consortium name="DOE Joint Genome Institute"/>
            <person name="Ke Y.-H."/>
            <person name="Bonito G."/>
            <person name="Liao H.-L."/>
            <person name="Looney B."/>
            <person name="Rojas-Flechas A."/>
            <person name="Nash J."/>
            <person name="Hameed K."/>
            <person name="Schadt C."/>
            <person name="Martin F."/>
            <person name="Crous P.W."/>
            <person name="Miettinen O."/>
            <person name="Magnuson J.K."/>
            <person name="Labbe J."/>
            <person name="Jacobson D."/>
            <person name="Doktycz M.J."/>
            <person name="Veneault-Fourrey C."/>
            <person name="Kuo A."/>
            <person name="Mondo S."/>
            <person name="Calhoun S."/>
            <person name="Riley R."/>
            <person name="Ohm R."/>
            <person name="LaButti K."/>
            <person name="Andreopoulos B."/>
            <person name="Pangilinan J."/>
            <person name="Nolan M."/>
            <person name="Tritt A."/>
            <person name="Clum A."/>
            <person name="Lipzen A."/>
            <person name="Daum C."/>
            <person name="Barry K."/>
            <person name="Grigoriev I.V."/>
            <person name="Vilgalys R."/>
        </authorList>
    </citation>
    <scope>NUCLEOTIDE SEQUENCE</scope>
    <source>
        <strain evidence="8">PMI_201</strain>
    </source>
</reference>
<dbReference type="SUPFAM" id="SSF144083">
    <property type="entry name" value="Magnesium transport protein CorA, transmembrane region"/>
    <property type="match status" value="1"/>
</dbReference>
<dbReference type="RefSeq" id="XP_046077114.1">
    <property type="nucleotide sequence ID" value="XM_046218930.1"/>
</dbReference>
<feature type="transmembrane region" description="Helical" evidence="7">
    <location>
        <begin position="515"/>
        <end position="535"/>
    </location>
</feature>
<dbReference type="InterPro" id="IPR045863">
    <property type="entry name" value="CorA_TM1_TM2"/>
</dbReference>
<keyword evidence="9" id="KW-1185">Reference proteome</keyword>
<dbReference type="GO" id="GO:0016020">
    <property type="term" value="C:membrane"/>
    <property type="evidence" value="ECO:0007669"/>
    <property type="project" value="UniProtKB-SubCell"/>
</dbReference>
<organism evidence="8 9">
    <name type="scientific">Talaromyces proteolyticus</name>
    <dbReference type="NCBI Taxonomy" id="1131652"/>
    <lineage>
        <taxon>Eukaryota</taxon>
        <taxon>Fungi</taxon>
        <taxon>Dikarya</taxon>
        <taxon>Ascomycota</taxon>
        <taxon>Pezizomycotina</taxon>
        <taxon>Eurotiomycetes</taxon>
        <taxon>Eurotiomycetidae</taxon>
        <taxon>Eurotiales</taxon>
        <taxon>Trichocomaceae</taxon>
        <taxon>Talaromyces</taxon>
        <taxon>Talaromyces sect. Bacilispori</taxon>
    </lineage>
</organism>
<evidence type="ECO:0000313" key="9">
    <source>
        <dbReference type="Proteomes" id="UP001201262"/>
    </source>
</evidence>
<protein>
    <submittedName>
        <fullName evidence="8">Uncharacterized protein</fullName>
    </submittedName>
</protein>
<feature type="transmembrane region" description="Helical" evidence="7">
    <location>
        <begin position="481"/>
        <end position="503"/>
    </location>
</feature>
<feature type="compositionally biased region" description="Low complexity" evidence="6">
    <location>
        <begin position="12"/>
        <end position="22"/>
    </location>
</feature>
<proteinExistence type="predicted"/>
<keyword evidence="4 7" id="KW-0472">Membrane</keyword>
<keyword evidence="5" id="KW-0175">Coiled coil</keyword>
<comment type="caution">
    <text evidence="8">The sequence shown here is derived from an EMBL/GenBank/DDBJ whole genome shotgun (WGS) entry which is preliminary data.</text>
</comment>
<name>A0AAD4KYY2_9EURO</name>
<accession>A0AAD4KYY2</accession>
<comment type="subcellular location">
    <subcellularLocation>
        <location evidence="1">Membrane</location>
        <topology evidence="1">Multi-pass membrane protein</topology>
    </subcellularLocation>
</comment>
<evidence type="ECO:0000313" key="8">
    <source>
        <dbReference type="EMBL" id="KAH8704096.1"/>
    </source>
</evidence>
<dbReference type="EMBL" id="JAJTJA010000002">
    <property type="protein sequence ID" value="KAH8704096.1"/>
    <property type="molecule type" value="Genomic_DNA"/>
</dbReference>
<evidence type="ECO:0000256" key="6">
    <source>
        <dbReference type="SAM" id="MobiDB-lite"/>
    </source>
</evidence>
<evidence type="ECO:0000256" key="5">
    <source>
        <dbReference type="SAM" id="Coils"/>
    </source>
</evidence>
<dbReference type="GeneID" id="70249217"/>
<evidence type="ECO:0000256" key="3">
    <source>
        <dbReference type="ARBA" id="ARBA00022989"/>
    </source>
</evidence>
<feature type="region of interest" description="Disordered" evidence="6">
    <location>
        <begin position="1"/>
        <end position="35"/>
    </location>
</feature>
<evidence type="ECO:0000256" key="2">
    <source>
        <dbReference type="ARBA" id="ARBA00022692"/>
    </source>
</evidence>
<dbReference type="Gene3D" id="1.20.58.340">
    <property type="entry name" value="Magnesium transport protein CorA, transmembrane region"/>
    <property type="match status" value="1"/>
</dbReference>
<evidence type="ECO:0000256" key="7">
    <source>
        <dbReference type="SAM" id="Phobius"/>
    </source>
</evidence>
<evidence type="ECO:0000256" key="4">
    <source>
        <dbReference type="ARBA" id="ARBA00023136"/>
    </source>
</evidence>
<sequence length="552" mass="63167">MEMGCPPIIRVSSDSSEPSSESTTLHPKKTTQRPLAPREYAEAILFHSKQTIQDTVYPGDIFEDLGLYLKNGMQNGDSLCNTQGTLHTIDKLGGHSLDVYSSPSQCAGKLEEGKNSMKCHILFLHGYPSPQWISTVGAFCRTDPQFFHTHLRFRCRRDYYSTPTLRSGLENIITLRFVTLGSREERSGEFDQGRVDALRLDSERNMTRYKHDLMLGSRFQAGDSIVRSFSVLDEKNFFIEQEMSICLHKHDEGWIILVATDSGRDLSRGPQGPWLPQEDGRSYLPWTIFAPTIQHNSRIWTKSYLAKPTTSNKSQEKFPQSAQLLALYCGETLDTPTMVLDPFYAITDLFQFCAFSEIQFMNVIEAKIEGDTDYNSLMKENPTLSNLLYCREIVQKHLTHLQEIVKIIKCSGGHLWPHVGKDHLHQYQKALRAKESLLEDYEQLVERAEVIIKRCSKGMNVIMNNVMLAEAKRAMVQARSVAKLTLIAFFYIPLSFTCAFFSMNIAGFEQEIGRIWLWFAVSVPVLLLSISSLVLDRRKLTTMWLSIKRRWE</sequence>
<keyword evidence="3 7" id="KW-1133">Transmembrane helix</keyword>